<name>A0ABN8P9V2_9CNID</name>
<dbReference type="Pfam" id="PF13385">
    <property type="entry name" value="Laminin_G_3"/>
    <property type="match status" value="1"/>
</dbReference>
<dbReference type="InterPro" id="IPR013320">
    <property type="entry name" value="ConA-like_dom_sf"/>
</dbReference>
<dbReference type="Proteomes" id="UP001159405">
    <property type="component" value="Unassembled WGS sequence"/>
</dbReference>
<dbReference type="PANTHER" id="PTHR46549">
    <property type="entry name" value="MACPF DOMAIN-CONTAINING PROTEIN"/>
    <property type="match status" value="1"/>
</dbReference>
<dbReference type="SMART" id="SM00159">
    <property type="entry name" value="PTX"/>
    <property type="match status" value="1"/>
</dbReference>
<dbReference type="CDD" id="cd00064">
    <property type="entry name" value="FU"/>
    <property type="match status" value="1"/>
</dbReference>
<gene>
    <name evidence="3" type="ORF">PLOB_00039900</name>
</gene>
<feature type="region of interest" description="Disordered" evidence="1">
    <location>
        <begin position="1"/>
        <end position="31"/>
    </location>
</feature>
<dbReference type="PANTHER" id="PTHR46549:SF1">
    <property type="entry name" value="MACPF DOMAIN-CONTAINING PROTEIN"/>
    <property type="match status" value="1"/>
</dbReference>
<evidence type="ECO:0000259" key="2">
    <source>
        <dbReference type="PROSITE" id="PS51412"/>
    </source>
</evidence>
<evidence type="ECO:0000256" key="1">
    <source>
        <dbReference type="SAM" id="MobiDB-lite"/>
    </source>
</evidence>
<dbReference type="SMART" id="SM00457">
    <property type="entry name" value="MACPF"/>
    <property type="match status" value="1"/>
</dbReference>
<organism evidence="3 4">
    <name type="scientific">Porites lobata</name>
    <dbReference type="NCBI Taxonomy" id="104759"/>
    <lineage>
        <taxon>Eukaryota</taxon>
        <taxon>Metazoa</taxon>
        <taxon>Cnidaria</taxon>
        <taxon>Anthozoa</taxon>
        <taxon>Hexacorallia</taxon>
        <taxon>Scleractinia</taxon>
        <taxon>Fungiina</taxon>
        <taxon>Poritidae</taxon>
        <taxon>Porites</taxon>
    </lineage>
</organism>
<protein>
    <recommendedName>
        <fullName evidence="2">MACPF domain-containing protein</fullName>
    </recommendedName>
</protein>
<dbReference type="SUPFAM" id="SSF49899">
    <property type="entry name" value="Concanavalin A-like lectins/glucanases"/>
    <property type="match status" value="1"/>
</dbReference>
<feature type="region of interest" description="Disordered" evidence="1">
    <location>
        <begin position="97"/>
        <end position="116"/>
    </location>
</feature>
<dbReference type="EMBL" id="CALNXK010000060">
    <property type="protein sequence ID" value="CAH3138019.1"/>
    <property type="molecule type" value="Genomic_DNA"/>
</dbReference>
<feature type="compositionally biased region" description="Basic and acidic residues" evidence="1">
    <location>
        <begin position="1"/>
        <end position="12"/>
    </location>
</feature>
<evidence type="ECO:0000313" key="3">
    <source>
        <dbReference type="EMBL" id="CAH3138019.1"/>
    </source>
</evidence>
<evidence type="ECO:0000313" key="4">
    <source>
        <dbReference type="Proteomes" id="UP001159405"/>
    </source>
</evidence>
<dbReference type="PROSITE" id="PS51412">
    <property type="entry name" value="MACPF_2"/>
    <property type="match status" value="1"/>
</dbReference>
<dbReference type="Pfam" id="PF01823">
    <property type="entry name" value="MACPF"/>
    <property type="match status" value="1"/>
</dbReference>
<dbReference type="InterPro" id="IPR006212">
    <property type="entry name" value="Furin_repeat"/>
</dbReference>
<keyword evidence="4" id="KW-1185">Reference proteome</keyword>
<comment type="caution">
    <text evidence="3">The sequence shown here is derived from an EMBL/GenBank/DDBJ whole genome shotgun (WGS) entry which is preliminary data.</text>
</comment>
<feature type="domain" description="MACPF" evidence="2">
    <location>
        <begin position="235"/>
        <end position="558"/>
    </location>
</feature>
<reference evidence="3 4" key="1">
    <citation type="submission" date="2022-05" db="EMBL/GenBank/DDBJ databases">
        <authorList>
            <consortium name="Genoscope - CEA"/>
            <person name="William W."/>
        </authorList>
    </citation>
    <scope>NUCLEOTIDE SEQUENCE [LARGE SCALE GENOMIC DNA]</scope>
</reference>
<accession>A0ABN8P9V2</accession>
<dbReference type="Gene3D" id="2.60.120.200">
    <property type="match status" value="1"/>
</dbReference>
<feature type="region of interest" description="Disordered" evidence="1">
    <location>
        <begin position="1207"/>
        <end position="1227"/>
    </location>
</feature>
<dbReference type="InterPro" id="IPR020864">
    <property type="entry name" value="MACPF"/>
</dbReference>
<sequence length="1227" mass="136553">MSFNTRYKDLISRKPPSIGHSANNVLPANGQRPASYMARNYERTNDVTNHPEVSTTGKLLSNNVQGSREIKLSQVVEGHRAEDKVEELEPDDISKTLMPGSKNSIAPSPMPGSKRSALPVRLNSPMAAAAVADVQGAVVEKGVEVMGKMVDKQLQIIDEAQQKAEDFLKKEIKLDIIPEKGWKSEDMFVPAGFHMDASIKDDAGSPAEPEPAAFNYPAGLGNVLMNGCYGTGYKEGDPCYVAKWTLDACLNMIDGAAFMGVGFDGRGEYSPESRKMSLVQRSCAGKATYDDYDVPDTMNVHGIYDTKASMMTFESRSEFQSFLQAEAGISGSYFGFHAGVKSAWGESKSGSSQTYMALLSVDINRYEVFLDEVKPQDLSLSFLREFMELPTTYFAAGAPLRFLDFILRWGTHYIKSSKFGGQLQIRKFMDASDVSSKKEFAVEMEMEYKSLFASVGAKASVSKGESQRKQSKTTSTTVIALGGSHEVASILSDAYSPTFKSEFKEWLVSIPKYPKPFLFQIGSITDLLNFRMRDLFPEEKVHWGCEGNAASLKTETNANGEIVTFYESVGANGTTVKHYCSFDSRKGLEDAIRQRRVSLQKAIEVYMEEGPNSISDFYLPACTAPSSDLIVQDSLKRQTTKSVPPWQKIASGQEGFRVIFDMEKDIIGAENKNIPANMSRIIKYTDGKWTTAKQDGSFHLYNAFNNGDSGDVKKHKLSVFGLILSFNQNSGGLDLLPPDYEASKSFFPNISPLLVGKTLAKVVSEADVASKMPSKRTLTKEPCNVKWSNALRFDPTDKKGKCIHFTATTEGSLFVVFSTVPKNKNSWYYIEIAPERIAMYKGTHLKTSTTDPNAVALGDPNLMQSFFVCITETESTSLIEYGKTLGTTESGEIYLNMLDTSDRLKTRFYAFGNGDKQVDVIDARVVSRDMTLADCKGDTFMDLETKLCVQKCHEDCDPLYGCQTSSSKNPLPTECNVCRVAKDSKTGTCLPDCEEPNILTKDRYCIDRSATYDVRPKLLFNAGIQIRPITPLPEVTICFWYRLVSDSIFPWTTVFYNVTGSKTQGLYLGWVFHPITASSKFYMITFSFLFYSKSGIFTKPHLADKKWHHICVSFSGKSGVVMQYLDGETKASETLIGHELDGGGTLTFGYKFITDYYLTGLNLWDRVLYAQKIQEIATSCFKGLGNVKNWFDLTEKVKLWPQMLMGRSSPSQCRSPIEVKREEEKQE</sequence>
<proteinExistence type="predicted"/>
<feature type="compositionally biased region" description="Basic and acidic residues" evidence="1">
    <location>
        <begin position="1217"/>
        <end position="1227"/>
    </location>
</feature>
<feature type="non-terminal residue" evidence="3">
    <location>
        <position position="1227"/>
    </location>
</feature>
<dbReference type="InterPro" id="IPR001759">
    <property type="entry name" value="PTX_dom"/>
</dbReference>